<dbReference type="GO" id="GO:0001070">
    <property type="term" value="F:RNA-binding transcription regulator activity"/>
    <property type="evidence" value="ECO:0007669"/>
    <property type="project" value="InterPro"/>
</dbReference>
<organismHost>
    <name type="scientific">Pan troglodytes</name>
    <name type="common">Chimpanzee</name>
    <dbReference type="NCBI Taxonomy" id="9598"/>
</organismHost>
<evidence type="ECO:0000256" key="3">
    <source>
        <dbReference type="ARBA" id="ARBA00022376"/>
    </source>
</evidence>
<evidence type="ECO:0000256" key="6">
    <source>
        <dbReference type="ARBA" id="ARBA00022884"/>
    </source>
</evidence>
<dbReference type="Gene3D" id="4.10.20.10">
    <property type="entry name" value="Tat domain"/>
    <property type="match status" value="1"/>
</dbReference>
<proteinExistence type="inferred from homology"/>
<organism evidence="12 13">
    <name type="scientific">Simian immunodeficiency virus</name>
    <name type="common">SIV</name>
    <dbReference type="NCBI Taxonomy" id="11723"/>
    <lineage>
        <taxon>Viruses</taxon>
        <taxon>Riboviria</taxon>
        <taxon>Pararnavirae</taxon>
        <taxon>Artverviricota</taxon>
        <taxon>Revtraviricetes</taxon>
        <taxon>Ortervirales</taxon>
        <taxon>Retroviridae</taxon>
        <taxon>Orthoretrovirinae</taxon>
        <taxon>Lentivirus</taxon>
        <taxon>Lentivirus simimdef</taxon>
    </lineage>
</organism>
<comment type="similarity">
    <text evidence="2 10">Belongs to the lentiviruses Tat family.</text>
</comment>
<dbReference type="GO" id="GO:0044196">
    <property type="term" value="C:host cell nucleolus"/>
    <property type="evidence" value="ECO:0007669"/>
    <property type="project" value="UniProtKB-SubCell"/>
</dbReference>
<comment type="subcellular location">
    <subcellularLocation>
        <location evidence="1 10">Host nucleus</location>
        <location evidence="1 10">Host nucleolus</location>
    </subcellularLocation>
</comment>
<evidence type="ECO:0000256" key="1">
    <source>
        <dbReference type="ARBA" id="ARBA00004307"/>
    </source>
</evidence>
<organismHost>
    <name type="scientific">Cercopithecidae</name>
    <name type="common">Old World monkeys</name>
    <dbReference type="NCBI Taxonomy" id="9527"/>
</organismHost>
<dbReference type="InterPro" id="IPR001831">
    <property type="entry name" value="IV_Tat"/>
</dbReference>
<keyword evidence="7 10" id="KW-0805">Transcription regulation</keyword>
<evidence type="ECO:0000256" key="8">
    <source>
        <dbReference type="ARBA" id="ARBA00023159"/>
    </source>
</evidence>
<keyword evidence="6 10" id="KW-0694">RNA-binding</keyword>
<evidence type="ECO:0000256" key="9">
    <source>
        <dbReference type="ARBA" id="ARBA00023163"/>
    </source>
</evidence>
<reference evidence="12 13" key="1">
    <citation type="journal article" date="2004" name="J. Virol.">
        <title>New simian immunodeficiency virus infecting De Brazza's monkeys (Cercopithecus neglectus): evidence for a cercopithecus monkey virus clade.</title>
        <authorList>
            <person name="Bibollet-Ruche F."/>
            <person name="Bailes E."/>
            <person name="Gao F."/>
            <person name="Pourrut X."/>
            <person name="Barlow K.L."/>
            <person name="Clewley J.P."/>
            <person name="Mwenda J.M."/>
            <person name="Langat D.K."/>
            <person name="Chege G.K."/>
            <person name="McClure H.M."/>
            <person name="Mpoudi-Ngole E."/>
            <person name="Delaporte E."/>
            <person name="Peeters M."/>
            <person name="Shaw G.M."/>
            <person name="Sharp P.M."/>
            <person name="Hahn B.H."/>
        </authorList>
    </citation>
    <scope>NUCLEOTIDE SEQUENCE [LARGE SCALE GENOMIC DNA]</scope>
    <source>
        <strain evidence="12">SIVrcmGAB1</strain>
    </source>
</reference>
<evidence type="ECO:0000313" key="12">
    <source>
        <dbReference type="EMBL" id="AAM34566.1"/>
    </source>
</evidence>
<accession>Q6EZD5</accession>
<feature type="region of interest" description="Disordered" evidence="11">
    <location>
        <begin position="55"/>
        <end position="106"/>
    </location>
</feature>
<feature type="compositionally biased region" description="Basic and acidic residues" evidence="11">
    <location>
        <begin position="86"/>
        <end position="99"/>
    </location>
</feature>
<dbReference type="Proteomes" id="UP000259913">
    <property type="component" value="Segment"/>
</dbReference>
<gene>
    <name evidence="12" type="primary">tat</name>
</gene>
<evidence type="ECO:0000256" key="4">
    <source>
        <dbReference type="ARBA" id="ARBA00022562"/>
    </source>
</evidence>
<keyword evidence="4 10" id="KW-1048">Host nucleus</keyword>
<protein>
    <recommendedName>
        <fullName evidence="3 10">Protein Tat</fullName>
    </recommendedName>
</protein>
<evidence type="ECO:0000256" key="11">
    <source>
        <dbReference type="SAM" id="MobiDB-lite"/>
    </source>
</evidence>
<keyword evidence="9 10" id="KW-0804">Transcription</keyword>
<dbReference type="GO" id="GO:0050434">
    <property type="term" value="P:positive regulation of viral transcription"/>
    <property type="evidence" value="ECO:0007669"/>
    <property type="project" value="InterPro"/>
</dbReference>
<keyword evidence="5" id="KW-0945">Host-virus interaction</keyword>
<keyword evidence="8 10" id="KW-0010">Activator</keyword>
<evidence type="ECO:0000256" key="7">
    <source>
        <dbReference type="ARBA" id="ARBA00023015"/>
    </source>
</evidence>
<dbReference type="GO" id="GO:0003723">
    <property type="term" value="F:RNA binding"/>
    <property type="evidence" value="ECO:0007669"/>
    <property type="project" value="UniProtKB-KW"/>
</dbReference>
<dbReference type="InterPro" id="IPR036963">
    <property type="entry name" value="Tat_dom_sf"/>
</dbReference>
<dbReference type="EMBL" id="AF382829">
    <property type="protein sequence ID" value="AAM34566.1"/>
    <property type="molecule type" value="Genomic_RNA"/>
</dbReference>
<evidence type="ECO:0000256" key="2">
    <source>
        <dbReference type="ARBA" id="ARBA00009398"/>
    </source>
</evidence>
<dbReference type="PRINTS" id="PR00055">
    <property type="entry name" value="HIVTATDOMAIN"/>
</dbReference>
<name>Q6EZD5_SIV</name>
<dbReference type="Pfam" id="PF00539">
    <property type="entry name" value="Tat"/>
    <property type="match status" value="1"/>
</dbReference>
<evidence type="ECO:0000256" key="5">
    <source>
        <dbReference type="ARBA" id="ARBA00022581"/>
    </source>
</evidence>
<evidence type="ECO:0000313" key="13">
    <source>
        <dbReference type="Proteomes" id="UP000259913"/>
    </source>
</evidence>
<sequence length="106" mass="12268">MDVQGVGLEHPEEVILYDPFRKRETSCNTCYCKKCCYHCQLCFLQKGLGINYASRARRRRSKEENKADKFPVPNHRSISTTRGNRKLQEKKEKTVEKKVATSTTIG</sequence>
<evidence type="ECO:0000256" key="10">
    <source>
        <dbReference type="RuleBase" id="RU003311"/>
    </source>
</evidence>